<dbReference type="InterPro" id="IPR051675">
    <property type="entry name" value="Endo/Exo/Phosphatase_dom_1"/>
</dbReference>
<name>A0ABU9HT45_9FLAO</name>
<dbReference type="InterPro" id="IPR010994">
    <property type="entry name" value="RuvA_2-like"/>
</dbReference>
<reference evidence="1 2" key="1">
    <citation type="submission" date="2024-04" db="EMBL/GenBank/DDBJ databases">
        <title>Flavobacterium sp. DGU11 16S ribosomal RNA gene Genome sequencing and assembly.</title>
        <authorList>
            <person name="Park S."/>
        </authorList>
    </citation>
    <scope>NUCLEOTIDE SEQUENCE [LARGE SCALE GENOMIC DNA]</scope>
    <source>
        <strain evidence="1 2">DGU11</strain>
    </source>
</reference>
<evidence type="ECO:0000313" key="2">
    <source>
        <dbReference type="Proteomes" id="UP001464555"/>
    </source>
</evidence>
<organism evidence="1 2">
    <name type="scientific">Flavobacterium arundinis</name>
    <dbReference type="NCBI Taxonomy" id="3139143"/>
    <lineage>
        <taxon>Bacteria</taxon>
        <taxon>Pseudomonadati</taxon>
        <taxon>Bacteroidota</taxon>
        <taxon>Flavobacteriia</taxon>
        <taxon>Flavobacteriales</taxon>
        <taxon>Flavobacteriaceae</taxon>
        <taxon>Flavobacterium</taxon>
    </lineage>
</organism>
<dbReference type="PANTHER" id="PTHR21180:SF32">
    <property type="entry name" value="ENDONUCLEASE_EXONUCLEASE_PHOSPHATASE FAMILY DOMAIN-CONTAINING PROTEIN 1"/>
    <property type="match status" value="1"/>
</dbReference>
<dbReference type="PANTHER" id="PTHR21180">
    <property type="entry name" value="ENDONUCLEASE/EXONUCLEASE/PHOSPHATASE FAMILY DOMAIN-CONTAINING PROTEIN 1"/>
    <property type="match status" value="1"/>
</dbReference>
<dbReference type="Proteomes" id="UP001464555">
    <property type="component" value="Unassembled WGS sequence"/>
</dbReference>
<comment type="caution">
    <text evidence="1">The sequence shown here is derived from an EMBL/GenBank/DDBJ whole genome shotgun (WGS) entry which is preliminary data.</text>
</comment>
<dbReference type="Gene3D" id="1.10.150.280">
    <property type="entry name" value="AF1531-like domain"/>
    <property type="match status" value="1"/>
</dbReference>
<dbReference type="Pfam" id="PF12836">
    <property type="entry name" value="HHH_3"/>
    <property type="match status" value="2"/>
</dbReference>
<evidence type="ECO:0000313" key="1">
    <source>
        <dbReference type="EMBL" id="MEL1243332.1"/>
    </source>
</evidence>
<sequence>MKPFNFLLQFTSGQRKGIVALFFLVILFQAGYFVIASYDFKSKEKQSAEEKEWLAFQPEIDALKSKKGDDKKDVIYPFNPNFISDYKGYSLGMTVAEIDRLHAFRKTGKFINSAADFQVVTKVSDSLLAKMSPYFKFPDWVNKKQSAAKQDAYFSNEKGSGPTYSKEEKKVTQLDINTALEEDLVKIYGIGPSFARKLLRRRADLGAFASMDQMDDFTDFSPEAVAGLRKNFKVGAAPDVNKINVNTASLQQLSRFPYFNRNIAKAILTRRSMNGKIAGIEELSKINEFPVDKIKIIALYLEF</sequence>
<dbReference type="Gene3D" id="1.10.150.320">
    <property type="entry name" value="Photosystem II 12 kDa extrinsic protein"/>
    <property type="match status" value="1"/>
</dbReference>
<gene>
    <name evidence="1" type="ORF">AAEO56_03585</name>
</gene>
<dbReference type="EMBL" id="JBBYHR010000002">
    <property type="protein sequence ID" value="MEL1243332.1"/>
    <property type="molecule type" value="Genomic_DNA"/>
</dbReference>
<dbReference type="RefSeq" id="WP_341695654.1">
    <property type="nucleotide sequence ID" value="NZ_JBBYHR010000002.1"/>
</dbReference>
<accession>A0ABU9HT45</accession>
<proteinExistence type="predicted"/>
<protein>
    <submittedName>
        <fullName evidence="1">Helix-hairpin-helix domain-containing protein</fullName>
    </submittedName>
</protein>
<keyword evidence="2" id="KW-1185">Reference proteome</keyword>
<dbReference type="SUPFAM" id="SSF47781">
    <property type="entry name" value="RuvA domain 2-like"/>
    <property type="match status" value="2"/>
</dbReference>